<dbReference type="SUPFAM" id="SSF46689">
    <property type="entry name" value="Homeodomain-like"/>
    <property type="match status" value="1"/>
</dbReference>
<dbReference type="InterPro" id="IPR041479">
    <property type="entry name" value="TetR_CgmR_C"/>
</dbReference>
<dbReference type="PRINTS" id="PR00455">
    <property type="entry name" value="HTHTETR"/>
</dbReference>
<gene>
    <name evidence="6" type="ORF">BALG_01334</name>
</gene>
<dbReference type="PANTHER" id="PTHR47506:SF1">
    <property type="entry name" value="HTH-TYPE TRANSCRIPTIONAL REGULATOR YJDC"/>
    <property type="match status" value="1"/>
</dbReference>
<dbReference type="Gene3D" id="1.10.357.10">
    <property type="entry name" value="Tetracycline Repressor, domain 2"/>
    <property type="match status" value="1"/>
</dbReference>
<feature type="domain" description="HTH tetR-type" evidence="5">
    <location>
        <begin position="7"/>
        <end position="67"/>
    </location>
</feature>
<dbReference type="PROSITE" id="PS50977">
    <property type="entry name" value="HTH_TETR_2"/>
    <property type="match status" value="1"/>
</dbReference>
<dbReference type="Pfam" id="PF17937">
    <property type="entry name" value="TetR_C_28"/>
    <property type="match status" value="1"/>
</dbReference>
<dbReference type="PANTHER" id="PTHR47506">
    <property type="entry name" value="TRANSCRIPTIONAL REGULATORY PROTEIN"/>
    <property type="match status" value="1"/>
</dbReference>
<proteinExistence type="predicted"/>
<protein>
    <submittedName>
        <fullName evidence="6">Transcriptional regulator</fullName>
    </submittedName>
</protein>
<dbReference type="AlphaFoldDB" id="A0A0E1X4L7"/>
<name>A0A0E1X4L7_9HYPH</name>
<dbReference type="EMBL" id="EQ999546">
    <property type="protein sequence ID" value="EEZ31214.1"/>
    <property type="molecule type" value="Genomic_DNA"/>
</dbReference>
<keyword evidence="3" id="KW-0804">Transcription</keyword>
<evidence type="ECO:0000256" key="4">
    <source>
        <dbReference type="PROSITE-ProRule" id="PRU00335"/>
    </source>
</evidence>
<dbReference type="GeneID" id="55590779"/>
<evidence type="ECO:0000313" key="6">
    <source>
        <dbReference type="EMBL" id="EEZ31214.1"/>
    </source>
</evidence>
<keyword evidence="2 4" id="KW-0238">DNA-binding</keyword>
<reference evidence="6" key="1">
    <citation type="submission" date="2009-01" db="EMBL/GenBank/DDBJ databases">
        <title>The Genome Sequence of Brucella pinnipedialis M292/94/1.</title>
        <authorList>
            <consortium name="The Broad Institute Genome Sequencing Platform"/>
            <person name="Ward D."/>
            <person name="Young S.K."/>
            <person name="Kodira C.D."/>
            <person name="Zeng Q."/>
            <person name="Koehrsen M."/>
            <person name="Alvarado L."/>
            <person name="Berlin A."/>
            <person name="Borenstein D."/>
            <person name="Chen Z."/>
            <person name="Engels R."/>
            <person name="Freedman E."/>
            <person name="Gellesch M."/>
            <person name="Goldberg J."/>
            <person name="Griggs A."/>
            <person name="Gujja S."/>
            <person name="Heiman D."/>
            <person name="Hepburn T."/>
            <person name="Howarth C."/>
            <person name="Jen D."/>
            <person name="Larson L."/>
            <person name="Lewis B."/>
            <person name="Mehta T."/>
            <person name="Park D."/>
            <person name="Pearson M."/>
            <person name="Roberts A."/>
            <person name="Saif S."/>
            <person name="Shea T."/>
            <person name="Shenoy N."/>
            <person name="Sisk P."/>
            <person name="Stolte C."/>
            <person name="Sykes S."/>
            <person name="Walk T."/>
            <person name="White J."/>
            <person name="Yandava C."/>
            <person name="Whatmore A.M."/>
            <person name="Perrett L.L."/>
            <person name="O'Callaghan D."/>
            <person name="Nusbaum C."/>
            <person name="Galagan J."/>
            <person name="Birren B."/>
        </authorList>
    </citation>
    <scope>NUCLEOTIDE SEQUENCE [LARGE SCALE GENOMIC DNA]</scope>
    <source>
        <strain evidence="6">M292/94/1</strain>
    </source>
</reference>
<dbReference type="GO" id="GO:0003677">
    <property type="term" value="F:DNA binding"/>
    <property type="evidence" value="ECO:0007669"/>
    <property type="project" value="UniProtKB-UniRule"/>
</dbReference>
<evidence type="ECO:0000256" key="2">
    <source>
        <dbReference type="ARBA" id="ARBA00023125"/>
    </source>
</evidence>
<dbReference type="HOGENOM" id="CLU_091687_2_1_5"/>
<feature type="DNA-binding region" description="H-T-H motif" evidence="4">
    <location>
        <begin position="30"/>
        <end position="49"/>
    </location>
</feature>
<dbReference type="Proteomes" id="UP000004659">
    <property type="component" value="Unassembled WGS sequence"/>
</dbReference>
<organism evidence="6">
    <name type="scientific">Brucella pinnipedialis M292/94/1</name>
    <dbReference type="NCBI Taxonomy" id="520462"/>
    <lineage>
        <taxon>Bacteria</taxon>
        <taxon>Pseudomonadati</taxon>
        <taxon>Pseudomonadota</taxon>
        <taxon>Alphaproteobacteria</taxon>
        <taxon>Hyphomicrobiales</taxon>
        <taxon>Brucellaceae</taxon>
        <taxon>Brucella/Ochrobactrum group</taxon>
        <taxon>Brucella</taxon>
    </lineage>
</organism>
<evidence type="ECO:0000256" key="3">
    <source>
        <dbReference type="ARBA" id="ARBA00023163"/>
    </source>
</evidence>
<dbReference type="Pfam" id="PF00440">
    <property type="entry name" value="TetR_N"/>
    <property type="match status" value="1"/>
</dbReference>
<keyword evidence="1" id="KW-0805">Transcription regulation</keyword>
<dbReference type="RefSeq" id="WP_002964218.1">
    <property type="nucleotide sequence ID" value="NZ_EQ999546.1"/>
</dbReference>
<sequence length="188" mass="20679">MLPTKRENSREKILRAATELAQEVGPAHISLDAVAARAGLSKGGLLYSFPTKAKLLEAMVEKYMQEHEQAMAVQETLQSGERNRVARAFLDVYRIQADKEPPACGVLAALAENPDFMVPVRHYHRALLDRMVSDAVDPDTALIAYLAIAGMQSGKLLDCDILTDAEQYSVLCRLETMLTSGQCVETKT</sequence>
<evidence type="ECO:0000256" key="1">
    <source>
        <dbReference type="ARBA" id="ARBA00023015"/>
    </source>
</evidence>
<accession>A0A0E1X4L7</accession>
<dbReference type="InterPro" id="IPR009057">
    <property type="entry name" value="Homeodomain-like_sf"/>
</dbReference>
<evidence type="ECO:0000259" key="5">
    <source>
        <dbReference type="PROSITE" id="PS50977"/>
    </source>
</evidence>
<dbReference type="InterPro" id="IPR001647">
    <property type="entry name" value="HTH_TetR"/>
</dbReference>